<dbReference type="PANTHER" id="PTHR43240:SF8">
    <property type="entry name" value="PHENYLACETIC ACID DEGRADATION-RELATED PROTEIN"/>
    <property type="match status" value="1"/>
</dbReference>
<dbReference type="RefSeq" id="XP_005538412.1">
    <property type="nucleotide sequence ID" value="XM_005538355.1"/>
</dbReference>
<feature type="region of interest" description="Disordered" evidence="2">
    <location>
        <begin position="22"/>
        <end position="62"/>
    </location>
</feature>
<dbReference type="SUPFAM" id="SSF54637">
    <property type="entry name" value="Thioesterase/thiol ester dehydrase-isomerase"/>
    <property type="match status" value="1"/>
</dbReference>
<protein>
    <recommendedName>
        <fullName evidence="3">Thioesterase domain-containing protein</fullName>
    </recommendedName>
</protein>
<name>M1UW74_CYAM1</name>
<dbReference type="NCBIfam" id="TIGR00369">
    <property type="entry name" value="unchar_dom_1"/>
    <property type="match status" value="1"/>
</dbReference>
<dbReference type="EMBL" id="AP006500">
    <property type="protein sequence ID" value="BAM82376.1"/>
    <property type="molecule type" value="Genomic_DNA"/>
</dbReference>
<keyword evidence="5" id="KW-1185">Reference proteome</keyword>
<feature type="domain" description="Thioesterase" evidence="3">
    <location>
        <begin position="110"/>
        <end position="182"/>
    </location>
</feature>
<dbReference type="Proteomes" id="UP000007014">
    <property type="component" value="Chromosome 18"/>
</dbReference>
<evidence type="ECO:0000313" key="4">
    <source>
        <dbReference type="EMBL" id="BAM82376.1"/>
    </source>
</evidence>
<evidence type="ECO:0000256" key="1">
    <source>
        <dbReference type="ARBA" id="ARBA00022801"/>
    </source>
</evidence>
<dbReference type="Gramene" id="CMR113CT">
    <property type="protein sequence ID" value="CMR113CT"/>
    <property type="gene ID" value="CMR113C"/>
</dbReference>
<gene>
    <name evidence="4" type="ORF">CYME_CMR113C</name>
</gene>
<reference evidence="4 5" key="2">
    <citation type="journal article" date="2007" name="BMC Biol.">
        <title>A 100%-complete sequence reveals unusually simple genomic features in the hot-spring red alga Cyanidioschyzon merolae.</title>
        <authorList>
            <person name="Nozaki H."/>
            <person name="Takano H."/>
            <person name="Misumi O."/>
            <person name="Terasawa K."/>
            <person name="Matsuzaki M."/>
            <person name="Maruyama S."/>
            <person name="Nishida K."/>
            <person name="Yagisawa F."/>
            <person name="Yoshida Y."/>
            <person name="Fujiwara T."/>
            <person name="Takio S."/>
            <person name="Tamura K."/>
            <person name="Chung S.J."/>
            <person name="Nakamura S."/>
            <person name="Kuroiwa H."/>
            <person name="Tanaka K."/>
            <person name="Sato N."/>
            <person name="Kuroiwa T."/>
        </authorList>
    </citation>
    <scope>NUCLEOTIDE SEQUENCE [LARGE SCALE GENOMIC DNA]</scope>
    <source>
        <strain evidence="4 5">10D</strain>
    </source>
</reference>
<evidence type="ECO:0000313" key="5">
    <source>
        <dbReference type="Proteomes" id="UP000007014"/>
    </source>
</evidence>
<evidence type="ECO:0000259" key="3">
    <source>
        <dbReference type="Pfam" id="PF03061"/>
    </source>
</evidence>
<dbReference type="AlphaFoldDB" id="M1UW74"/>
<dbReference type="GO" id="GO:0005829">
    <property type="term" value="C:cytosol"/>
    <property type="evidence" value="ECO:0007669"/>
    <property type="project" value="TreeGrafter"/>
</dbReference>
<accession>M1UW74</accession>
<dbReference type="PANTHER" id="PTHR43240">
    <property type="entry name" value="1,4-DIHYDROXY-2-NAPHTHOYL-COA THIOESTERASE 1"/>
    <property type="match status" value="1"/>
</dbReference>
<feature type="compositionally biased region" description="Basic and acidic residues" evidence="2">
    <location>
        <begin position="47"/>
        <end position="62"/>
    </location>
</feature>
<reference evidence="4 5" key="1">
    <citation type="journal article" date="2004" name="Nature">
        <title>Genome sequence of the ultrasmall unicellular red alga Cyanidioschyzon merolae 10D.</title>
        <authorList>
            <person name="Matsuzaki M."/>
            <person name="Misumi O."/>
            <person name="Shin-i T."/>
            <person name="Maruyama S."/>
            <person name="Takahara M."/>
            <person name="Miyagishima S."/>
            <person name="Mori T."/>
            <person name="Nishida K."/>
            <person name="Yagisawa F."/>
            <person name="Nishida K."/>
            <person name="Yoshida Y."/>
            <person name="Nishimura Y."/>
            <person name="Nakao S."/>
            <person name="Kobayashi T."/>
            <person name="Momoyama Y."/>
            <person name="Higashiyama T."/>
            <person name="Minoda A."/>
            <person name="Sano M."/>
            <person name="Nomoto H."/>
            <person name="Oishi K."/>
            <person name="Hayashi H."/>
            <person name="Ohta F."/>
            <person name="Nishizaka S."/>
            <person name="Haga S."/>
            <person name="Miura S."/>
            <person name="Morishita T."/>
            <person name="Kabeya Y."/>
            <person name="Terasawa K."/>
            <person name="Suzuki Y."/>
            <person name="Ishii Y."/>
            <person name="Asakawa S."/>
            <person name="Takano H."/>
            <person name="Ohta N."/>
            <person name="Kuroiwa H."/>
            <person name="Tanaka K."/>
            <person name="Shimizu N."/>
            <person name="Sugano S."/>
            <person name="Sato N."/>
            <person name="Nozaki H."/>
            <person name="Ogasawara N."/>
            <person name="Kohara Y."/>
            <person name="Kuroiwa T."/>
        </authorList>
    </citation>
    <scope>NUCLEOTIDE SEQUENCE [LARGE SCALE GENOMIC DNA]</scope>
    <source>
        <strain evidence="4 5">10D</strain>
    </source>
</reference>
<proteinExistence type="predicted"/>
<dbReference type="InterPro" id="IPR003736">
    <property type="entry name" value="PAAI_dom"/>
</dbReference>
<keyword evidence="1" id="KW-0378">Hydrolase</keyword>
<dbReference type="STRING" id="280699.M1UW74"/>
<evidence type="ECO:0000256" key="2">
    <source>
        <dbReference type="SAM" id="MobiDB-lite"/>
    </source>
</evidence>
<dbReference type="InterPro" id="IPR029069">
    <property type="entry name" value="HotDog_dom_sf"/>
</dbReference>
<dbReference type="KEGG" id="cme:CYME_CMR113C"/>
<dbReference type="GO" id="GO:0061522">
    <property type="term" value="F:1,4-dihydroxy-2-naphthoyl-CoA thioesterase activity"/>
    <property type="evidence" value="ECO:0007669"/>
    <property type="project" value="TreeGrafter"/>
</dbReference>
<feature type="region of interest" description="Disordered" evidence="2">
    <location>
        <begin position="210"/>
        <end position="230"/>
    </location>
</feature>
<dbReference type="GeneID" id="16996860"/>
<dbReference type="CDD" id="cd03443">
    <property type="entry name" value="PaaI_thioesterase"/>
    <property type="match status" value="1"/>
</dbReference>
<dbReference type="Gene3D" id="3.10.129.10">
    <property type="entry name" value="Hotdog Thioesterase"/>
    <property type="match status" value="1"/>
</dbReference>
<dbReference type="InterPro" id="IPR006683">
    <property type="entry name" value="Thioestr_dom"/>
</dbReference>
<dbReference type="OrthoDB" id="46529at2759"/>
<organism evidence="4 5">
    <name type="scientific">Cyanidioschyzon merolae (strain NIES-3377 / 10D)</name>
    <name type="common">Unicellular red alga</name>
    <dbReference type="NCBI Taxonomy" id="280699"/>
    <lineage>
        <taxon>Eukaryota</taxon>
        <taxon>Rhodophyta</taxon>
        <taxon>Bangiophyceae</taxon>
        <taxon>Cyanidiales</taxon>
        <taxon>Cyanidiaceae</taxon>
        <taxon>Cyanidioschyzon</taxon>
    </lineage>
</organism>
<sequence length="230" mass="25195">MLSRPVGESLWRLPLLAQLQRPRGRSSRWSQPRSRVASSGSGRKSHRAGEHQNADQRTRERTPKDWASLVGLLNERVTGLPRLVGFRIDHVEYGRVVASLPIQPSLLAANGYLHAGSIVTLADTACGYGCYISLPPNRINFATVQLSSQFLGTALSGDLEVEAWLRHAGRTTQVWDAEVRTRATPETRGVVHHPIALFRCTQLLLEAKSGTNEGSDSARDNSAGPSPKFV</sequence>
<dbReference type="HOGENOM" id="CLU_1206307_0_0_1"/>
<dbReference type="OMA" id="SEYHHDI"/>
<dbReference type="eggNOG" id="ENOG502SB9H">
    <property type="taxonomic scope" value="Eukaryota"/>
</dbReference>
<feature type="compositionally biased region" description="Polar residues" evidence="2">
    <location>
        <begin position="27"/>
        <end position="42"/>
    </location>
</feature>
<dbReference type="Pfam" id="PF03061">
    <property type="entry name" value="4HBT"/>
    <property type="match status" value="1"/>
</dbReference>